<dbReference type="PROSITE" id="PS51375">
    <property type="entry name" value="PPR"/>
    <property type="match status" value="1"/>
</dbReference>
<feature type="chain" id="PRO_5040331367" description="CHAT domain-containing protein" evidence="3">
    <location>
        <begin position="26"/>
        <end position="1087"/>
    </location>
</feature>
<reference evidence="5 6" key="1">
    <citation type="journal article" date="2019" name="Int. J. Syst. Evol. Microbiol.">
        <title>Capsulimonas corticalis gen. nov., sp. nov., an aerobic capsulated bacterium, of a novel bacterial order, Capsulimonadales ord. nov., of the class Armatimonadia of the phylum Armatimonadetes.</title>
        <authorList>
            <person name="Li J."/>
            <person name="Kudo C."/>
            <person name="Tonouchi A."/>
        </authorList>
    </citation>
    <scope>NUCLEOTIDE SEQUENCE [LARGE SCALE GENOMIC DNA]</scope>
    <source>
        <strain evidence="5 6">AX-7</strain>
    </source>
</reference>
<keyword evidence="6" id="KW-1185">Reference proteome</keyword>
<name>A0A9N7KZP7_9BACT</name>
<dbReference type="InterPro" id="IPR024983">
    <property type="entry name" value="CHAT_dom"/>
</dbReference>
<evidence type="ECO:0000259" key="4">
    <source>
        <dbReference type="Pfam" id="PF12770"/>
    </source>
</evidence>
<dbReference type="OrthoDB" id="8549434at2"/>
<gene>
    <name evidence="5" type="ORF">CCAX7_008430</name>
</gene>
<feature type="domain" description="CHAT" evidence="4">
    <location>
        <begin position="767"/>
        <end position="1085"/>
    </location>
</feature>
<dbReference type="EMBL" id="AP025739">
    <property type="protein sequence ID" value="BDI28792.1"/>
    <property type="molecule type" value="Genomic_DNA"/>
</dbReference>
<dbReference type="RefSeq" id="WP_119320851.1">
    <property type="nucleotide sequence ID" value="NZ_AP025739.1"/>
</dbReference>
<evidence type="ECO:0000313" key="5">
    <source>
        <dbReference type="EMBL" id="BDI28792.1"/>
    </source>
</evidence>
<keyword evidence="1" id="KW-0802">TPR repeat</keyword>
<dbReference type="Gene3D" id="1.25.40.10">
    <property type="entry name" value="Tetratricopeptide repeat domain"/>
    <property type="match status" value="4"/>
</dbReference>
<dbReference type="AlphaFoldDB" id="A0A9N7KZP7"/>
<evidence type="ECO:0000256" key="3">
    <source>
        <dbReference type="SAM" id="SignalP"/>
    </source>
</evidence>
<evidence type="ECO:0000313" key="6">
    <source>
        <dbReference type="Proteomes" id="UP000287394"/>
    </source>
</evidence>
<feature type="repeat" description="TPR" evidence="1">
    <location>
        <begin position="29"/>
        <end position="62"/>
    </location>
</feature>
<dbReference type="InterPro" id="IPR011990">
    <property type="entry name" value="TPR-like_helical_dom_sf"/>
</dbReference>
<protein>
    <recommendedName>
        <fullName evidence="4">CHAT domain-containing protein</fullName>
    </recommendedName>
</protein>
<proteinExistence type="predicted"/>
<dbReference type="Pfam" id="PF13432">
    <property type="entry name" value="TPR_16"/>
    <property type="match status" value="1"/>
</dbReference>
<dbReference type="InterPro" id="IPR002885">
    <property type="entry name" value="PPR_rpt"/>
</dbReference>
<dbReference type="Pfam" id="PF12770">
    <property type="entry name" value="CHAT"/>
    <property type="match status" value="1"/>
</dbReference>
<dbReference type="InterPro" id="IPR019734">
    <property type="entry name" value="TPR_rpt"/>
</dbReference>
<dbReference type="PANTHER" id="PTHR10098:SF106">
    <property type="entry name" value="TETRATRICOPEPTIDE REPEAT PROTEIN 28-LIKE PROTEIN"/>
    <property type="match status" value="1"/>
</dbReference>
<keyword evidence="3" id="KW-0732">Signal</keyword>
<accession>A0A9N7KZP7</accession>
<dbReference type="SUPFAM" id="SSF48452">
    <property type="entry name" value="TPR-like"/>
    <property type="match status" value="4"/>
</dbReference>
<dbReference type="Proteomes" id="UP000287394">
    <property type="component" value="Chromosome"/>
</dbReference>
<sequence>MKRRSFAAGALTLTMLGMSANFAHAQKMASAWTKLGDAAYDAQKYDEALKDYQNAVDSDAHDDKAVVKLAYSYGRLERFDDGVQMLKTALGRFADPEPHRKVQRTQSFLYFLWSEAMRAQGKLPDALTHIQQASELAQDADPPQSGLYLMMSGALMMQMGRGEAALDAATQAIVLEKNLGEFALQGKAYLFRAQFHSMMRHLDDAANDDTQALNLAVAHSLPRLKLDALQRLGNVSADQGDLTKALDDYKQAMECALDLGDVKLQASLLMDSAQCNIKQMRYDHAILVYRKAAELSESVHNVPGKAQALSGIGQVYTQLGSFEQALDFHKQAREIYISLKDEQFDLEELGNIGYSEANLGRFPEAITDLNHGLTRARAEKNTDVEQNFLWLLGQTYRHKKDFPQAVACYRASLKIAQATHDVPNQLQSLMPLATAETNEARYDDARQDLNAAITLAKQLGDWNSEGFALNFLAGVEMLSHNRAKAIDLSQQAFLLYSARPATSGEISVLSELTYLYAESAQTYPLAIFYGKQAVALRERIRANTATFDEATRQIVFAQDRDVYRILAEMLVQQGRLPEAQQILHRMKDKEYRDFAERGGSDAAVPGKSVALNAAETEWRDRYAKIADQVTAIGQKREALLARKEQADPAAFTDADQKSLADADRDLVVANTAFQSSLVKMAEEFAKPGASPRLASVGETSGLSETLRNLGPGTVALYTIVEADKYRVIVVTSQTQKAEEYAISSADLNKKILALREALQDPSLDPRPMAQDLYKILIGPIEKDLAGAEAKTLMWSLDGALRYLPIATLYDGKQYLVERYRNEVFTLASQSRLEEATAPHWSALGLGVSKAQPGFEALPAVPEELHGIIQGDASSTGSVLPGSVLLDAAFTRDSMVAALEERKYPVVHIASHFSFRPGGDSESFLLLGDGTHLTLAELKTLPQVFQGTDLLTLSACDTAMSAGDDASGGREIEGCAVIAQRQGARAVLASLWPVADESTQMLMHAFYQYRESHPGASKAQALQAAQLALLHGDQSAPAGAHRGGAPKPINPTHTDPDPAGAPDYTPDPKAPFAHPYFWAPFILIGNWK</sequence>
<feature type="region of interest" description="Disordered" evidence="2">
    <location>
        <begin position="1033"/>
        <end position="1065"/>
    </location>
</feature>
<feature type="signal peptide" evidence="3">
    <location>
        <begin position="1"/>
        <end position="25"/>
    </location>
</feature>
<dbReference type="PANTHER" id="PTHR10098">
    <property type="entry name" value="RAPSYN-RELATED"/>
    <property type="match status" value="1"/>
</dbReference>
<evidence type="ECO:0000256" key="1">
    <source>
        <dbReference type="PROSITE-ProRule" id="PRU00339"/>
    </source>
</evidence>
<dbReference type="PROSITE" id="PS50005">
    <property type="entry name" value="TPR"/>
    <property type="match status" value="2"/>
</dbReference>
<dbReference type="Pfam" id="PF13424">
    <property type="entry name" value="TPR_12"/>
    <property type="match status" value="2"/>
</dbReference>
<dbReference type="SMART" id="SM00028">
    <property type="entry name" value="TPR"/>
    <property type="match status" value="11"/>
</dbReference>
<feature type="repeat" description="TPR" evidence="1">
    <location>
        <begin position="306"/>
        <end position="339"/>
    </location>
</feature>
<dbReference type="KEGG" id="ccot:CCAX7_008430"/>
<organism evidence="5 6">
    <name type="scientific">Capsulimonas corticalis</name>
    <dbReference type="NCBI Taxonomy" id="2219043"/>
    <lineage>
        <taxon>Bacteria</taxon>
        <taxon>Bacillati</taxon>
        <taxon>Armatimonadota</taxon>
        <taxon>Armatimonadia</taxon>
        <taxon>Capsulimonadales</taxon>
        <taxon>Capsulimonadaceae</taxon>
        <taxon>Capsulimonas</taxon>
    </lineage>
</organism>
<evidence type="ECO:0000256" key="2">
    <source>
        <dbReference type="SAM" id="MobiDB-lite"/>
    </source>
</evidence>